<comment type="caution">
    <text evidence="4">The sequence shown here is derived from an EMBL/GenBank/DDBJ whole genome shotgun (WGS) entry which is preliminary data.</text>
</comment>
<dbReference type="STRING" id="1385521.N803_10050"/>
<accession>A0A0A0JNJ0</accession>
<protein>
    <recommendedName>
        <fullName evidence="6">Peptidase C60</fullName>
    </recommendedName>
</protein>
<dbReference type="Gene3D" id="2.40.260.10">
    <property type="entry name" value="Sortase"/>
    <property type="match status" value="1"/>
</dbReference>
<dbReference type="GO" id="GO:0016787">
    <property type="term" value="F:hydrolase activity"/>
    <property type="evidence" value="ECO:0007669"/>
    <property type="project" value="UniProtKB-KW"/>
</dbReference>
<sequence>MGPSGSAHFVRPGTLLVAGLSCLVLAAVLTLVQSTDEGVPAAAAPTATPAAPARTPSPAIPTTATATATVSPSVTPTRSTTATRSASPSTTRTPKPSRTAPSRAPMSMSVPAIDVSGRLRRIAAVNGVVNPPSGTLAWVSGYNRVRPGEIGTAVVAGHVVHGKSPDVFYHLQNIDRGDRITVWDSDGKPVVYTVTKTRVANKTEVSRDSAVWGANSSVRRLALITCDDDEGFRADGHRVANFVAIAEAR</sequence>
<gene>
    <name evidence="4" type="ORF">N803_10050</name>
</gene>
<evidence type="ECO:0000256" key="1">
    <source>
        <dbReference type="ARBA" id="ARBA00022801"/>
    </source>
</evidence>
<evidence type="ECO:0000256" key="3">
    <source>
        <dbReference type="SAM" id="MobiDB-lite"/>
    </source>
</evidence>
<evidence type="ECO:0008006" key="6">
    <source>
        <dbReference type="Google" id="ProtNLM"/>
    </source>
</evidence>
<dbReference type="EMBL" id="AVPK01000003">
    <property type="protein sequence ID" value="KGN38329.1"/>
    <property type="molecule type" value="Genomic_DNA"/>
</dbReference>
<dbReference type="eggNOG" id="COG3764">
    <property type="taxonomic scope" value="Bacteria"/>
</dbReference>
<feature type="region of interest" description="Disordered" evidence="3">
    <location>
        <begin position="42"/>
        <end position="108"/>
    </location>
</feature>
<dbReference type="AlphaFoldDB" id="A0A0A0JNJ0"/>
<dbReference type="Proteomes" id="UP000030011">
    <property type="component" value="Unassembled WGS sequence"/>
</dbReference>
<proteinExistence type="predicted"/>
<feature type="compositionally biased region" description="Low complexity" evidence="3">
    <location>
        <begin position="42"/>
        <end position="103"/>
    </location>
</feature>
<dbReference type="CDD" id="cd05829">
    <property type="entry name" value="Sortase_F"/>
    <property type="match status" value="1"/>
</dbReference>
<keyword evidence="1" id="KW-0378">Hydrolase</keyword>
<reference evidence="4 5" key="1">
    <citation type="submission" date="2013-08" db="EMBL/GenBank/DDBJ databases">
        <title>The genome sequence of Knoellia subterranea.</title>
        <authorList>
            <person name="Zhu W."/>
            <person name="Wang G."/>
        </authorList>
    </citation>
    <scope>NUCLEOTIDE SEQUENCE [LARGE SCALE GENOMIC DNA]</scope>
    <source>
        <strain evidence="4 5">KCTC 19937</strain>
    </source>
</reference>
<feature type="active site" description="Acyl-thioester intermediate" evidence="2">
    <location>
        <position position="226"/>
    </location>
</feature>
<evidence type="ECO:0000256" key="2">
    <source>
        <dbReference type="PIRSR" id="PIRSR605754-1"/>
    </source>
</evidence>
<organism evidence="4 5">
    <name type="scientific">Knoellia subterranea KCTC 19937</name>
    <dbReference type="NCBI Taxonomy" id="1385521"/>
    <lineage>
        <taxon>Bacteria</taxon>
        <taxon>Bacillati</taxon>
        <taxon>Actinomycetota</taxon>
        <taxon>Actinomycetes</taxon>
        <taxon>Micrococcales</taxon>
        <taxon>Intrasporangiaceae</taxon>
        <taxon>Knoellia</taxon>
    </lineage>
</organism>
<name>A0A0A0JNJ0_9MICO</name>
<dbReference type="Pfam" id="PF04203">
    <property type="entry name" value="Sortase"/>
    <property type="match status" value="1"/>
</dbReference>
<evidence type="ECO:0000313" key="5">
    <source>
        <dbReference type="Proteomes" id="UP000030011"/>
    </source>
</evidence>
<dbReference type="InterPro" id="IPR023365">
    <property type="entry name" value="Sortase_dom-sf"/>
</dbReference>
<dbReference type="InterPro" id="IPR005754">
    <property type="entry name" value="Sortase"/>
</dbReference>
<keyword evidence="5" id="KW-1185">Reference proteome</keyword>
<feature type="active site" description="Proton donor/acceptor" evidence="2">
    <location>
        <position position="158"/>
    </location>
</feature>
<evidence type="ECO:0000313" key="4">
    <source>
        <dbReference type="EMBL" id="KGN38329.1"/>
    </source>
</evidence>
<dbReference type="InterPro" id="IPR042001">
    <property type="entry name" value="Sortase_F"/>
</dbReference>
<dbReference type="SUPFAM" id="SSF63817">
    <property type="entry name" value="Sortase"/>
    <property type="match status" value="1"/>
</dbReference>